<evidence type="ECO:0000313" key="3">
    <source>
        <dbReference type="Proteomes" id="UP000017746"/>
    </source>
</evidence>
<sequence>MSFRLHHVCLVMTVVEADISMSVDGFVTGPELEDFPGLGRGGEALHAWTGHPEGQALLDTIFGASGAVVTSRNVYDATDGWQAENGFFRMPVIVVTHREHEPVHKGETTFTFETGGIKAAIEAAKTAAGGKRVHIMGGASIVQQALRAGLVHRLRLHIAPLLLGSGTALFDGLPGPGLERLDTLDTPQATHVTYRVLA</sequence>
<organism evidence="2 3">
    <name type="scientific">Actinoplanes friuliensis DSM 7358</name>
    <dbReference type="NCBI Taxonomy" id="1246995"/>
    <lineage>
        <taxon>Bacteria</taxon>
        <taxon>Bacillati</taxon>
        <taxon>Actinomycetota</taxon>
        <taxon>Actinomycetes</taxon>
        <taxon>Micromonosporales</taxon>
        <taxon>Micromonosporaceae</taxon>
        <taxon>Actinoplanes</taxon>
    </lineage>
</organism>
<dbReference type="Proteomes" id="UP000017746">
    <property type="component" value="Chromosome"/>
</dbReference>
<protein>
    <submittedName>
        <fullName evidence="2">Riboflavin biosynthesis protein RibD</fullName>
    </submittedName>
</protein>
<dbReference type="InterPro" id="IPR002734">
    <property type="entry name" value="RibDG_C"/>
</dbReference>
<dbReference type="RefSeq" id="WP_023363889.1">
    <property type="nucleotide sequence ID" value="NC_022657.1"/>
</dbReference>
<dbReference type="GO" id="GO:0008703">
    <property type="term" value="F:5-amino-6-(5-phosphoribosylamino)uracil reductase activity"/>
    <property type="evidence" value="ECO:0007669"/>
    <property type="project" value="InterPro"/>
</dbReference>
<dbReference type="eggNOG" id="COG0262">
    <property type="taxonomic scope" value="Bacteria"/>
</dbReference>
<dbReference type="Gene3D" id="3.40.430.10">
    <property type="entry name" value="Dihydrofolate Reductase, subunit A"/>
    <property type="match status" value="1"/>
</dbReference>
<name>U5W2D9_9ACTN</name>
<keyword evidence="3" id="KW-1185">Reference proteome</keyword>
<feature type="domain" description="Bacterial bifunctional deaminase-reductase C-terminal" evidence="1">
    <location>
        <begin position="17"/>
        <end position="174"/>
    </location>
</feature>
<dbReference type="PANTHER" id="PTHR38011:SF12">
    <property type="entry name" value="BIFUNCTIONAL DEAMINASE-REDUCTASE DOMAIN PROTEIN"/>
    <property type="match status" value="1"/>
</dbReference>
<dbReference type="AlphaFoldDB" id="U5W2D9"/>
<accession>U5W2D9</accession>
<dbReference type="Pfam" id="PF01872">
    <property type="entry name" value="RibD_C"/>
    <property type="match status" value="1"/>
</dbReference>
<dbReference type="HOGENOM" id="CLU_043966_3_1_11"/>
<dbReference type="EMBL" id="CP006272">
    <property type="protein sequence ID" value="AGZ43299.1"/>
    <property type="molecule type" value="Genomic_DNA"/>
</dbReference>
<dbReference type="InterPro" id="IPR024072">
    <property type="entry name" value="DHFR-like_dom_sf"/>
</dbReference>
<dbReference type="SUPFAM" id="SSF53597">
    <property type="entry name" value="Dihydrofolate reductase-like"/>
    <property type="match status" value="1"/>
</dbReference>
<dbReference type="PANTHER" id="PTHR38011">
    <property type="entry name" value="DIHYDROFOLATE REDUCTASE FAMILY PROTEIN (AFU_ORTHOLOGUE AFUA_8G06820)"/>
    <property type="match status" value="1"/>
</dbReference>
<dbReference type="KEGG" id="afs:AFR_25165"/>
<gene>
    <name evidence="2" type="ORF">AFR_25165</name>
</gene>
<dbReference type="InterPro" id="IPR050765">
    <property type="entry name" value="Riboflavin_Biosynth_HTPR"/>
</dbReference>
<proteinExistence type="predicted"/>
<dbReference type="STRING" id="1246995.AFR_25165"/>
<evidence type="ECO:0000259" key="1">
    <source>
        <dbReference type="Pfam" id="PF01872"/>
    </source>
</evidence>
<reference evidence="2 3" key="1">
    <citation type="journal article" date="2014" name="J. Biotechnol.">
        <title>Complete genome sequence of the actinobacterium Actinoplanes friuliensis HAG 010964, producer of the lipopeptide antibiotic friulimycin.</title>
        <authorList>
            <person name="Ruckert C."/>
            <person name="Szczepanowski R."/>
            <person name="Albersmeier A."/>
            <person name="Goesmann A."/>
            <person name="Fischer N."/>
            <person name="Steinkamper A."/>
            <person name="Puhler A."/>
            <person name="Biener R."/>
            <person name="Schwartz D."/>
            <person name="Kalinowski J."/>
        </authorList>
    </citation>
    <scope>NUCLEOTIDE SEQUENCE [LARGE SCALE GENOMIC DNA]</scope>
    <source>
        <strain evidence="2 3">DSM 7358</strain>
    </source>
</reference>
<dbReference type="GO" id="GO:0009231">
    <property type="term" value="P:riboflavin biosynthetic process"/>
    <property type="evidence" value="ECO:0007669"/>
    <property type="project" value="InterPro"/>
</dbReference>
<evidence type="ECO:0000313" key="2">
    <source>
        <dbReference type="EMBL" id="AGZ43299.1"/>
    </source>
</evidence>
<dbReference type="PATRIC" id="fig|1246995.3.peg.5099"/>